<dbReference type="PANTHER" id="PTHR43792:SF8">
    <property type="entry name" value="[RIBOSOMAL PROTEIN US5]-ALANINE N-ACETYLTRANSFERASE"/>
    <property type="match status" value="1"/>
</dbReference>
<sequence length="175" mass="19051">MKNTDIRLVPLAADDADALLAFERANRGYFERSVPGRGDAYYERDGFAARHAALLNEQAEGGSRFYLVKDGEGTIMGRANLNDVDPAACCAEAGYRIGERFSGRGLAKRALTLLIAEASAAGLERLTAKTTLSNPASRRVLESCGFEQTSVEETPYELNGQPVVFAHYTLELERS</sequence>
<evidence type="ECO:0000259" key="4">
    <source>
        <dbReference type="PROSITE" id="PS51186"/>
    </source>
</evidence>
<accession>A0ABX0F5B2</accession>
<evidence type="ECO:0000256" key="2">
    <source>
        <dbReference type="ARBA" id="ARBA00023315"/>
    </source>
</evidence>
<dbReference type="Proteomes" id="UP000800303">
    <property type="component" value="Unassembled WGS sequence"/>
</dbReference>
<dbReference type="PROSITE" id="PS51186">
    <property type="entry name" value="GNAT"/>
    <property type="match status" value="1"/>
</dbReference>
<keyword evidence="6" id="KW-1185">Reference proteome</keyword>
<proteinExistence type="inferred from homology"/>
<dbReference type="InterPro" id="IPR000182">
    <property type="entry name" value="GNAT_dom"/>
</dbReference>
<reference evidence="5 6" key="1">
    <citation type="submission" date="2020-01" db="EMBL/GenBank/DDBJ databases">
        <title>Polyphasic characterisation and genomic insights into a novel alkali tolerant bacterium VR-M41.</title>
        <authorList>
            <person name="Vemuluri V.R."/>
        </authorList>
    </citation>
    <scope>NUCLEOTIDE SEQUENCE [LARGE SCALE GENOMIC DNA]</scope>
    <source>
        <strain evidence="5 6">VR-M41</strain>
    </source>
</reference>
<evidence type="ECO:0000313" key="6">
    <source>
        <dbReference type="Proteomes" id="UP000800303"/>
    </source>
</evidence>
<keyword evidence="1" id="KW-0808">Transferase</keyword>
<evidence type="ECO:0000256" key="1">
    <source>
        <dbReference type="ARBA" id="ARBA00022679"/>
    </source>
</evidence>
<dbReference type="Pfam" id="PF13302">
    <property type="entry name" value="Acetyltransf_3"/>
    <property type="match status" value="1"/>
</dbReference>
<dbReference type="InterPro" id="IPR051531">
    <property type="entry name" value="N-acetyltransferase"/>
</dbReference>
<dbReference type="InterPro" id="IPR016181">
    <property type="entry name" value="Acyl_CoA_acyltransferase"/>
</dbReference>
<keyword evidence="2" id="KW-0012">Acyltransferase</keyword>
<dbReference type="PANTHER" id="PTHR43792">
    <property type="entry name" value="GNAT FAMILY, PUTATIVE (AFU_ORTHOLOGUE AFUA_3G00765)-RELATED-RELATED"/>
    <property type="match status" value="1"/>
</dbReference>
<dbReference type="EMBL" id="JAAFGS010000002">
    <property type="protein sequence ID" value="NGZ75204.1"/>
    <property type="molecule type" value="Genomic_DNA"/>
</dbReference>
<dbReference type="Gene3D" id="3.40.630.30">
    <property type="match status" value="1"/>
</dbReference>
<gene>
    <name evidence="5" type="ORF">GYN08_07725</name>
</gene>
<evidence type="ECO:0000256" key="3">
    <source>
        <dbReference type="ARBA" id="ARBA00038502"/>
    </source>
</evidence>
<dbReference type="SUPFAM" id="SSF55729">
    <property type="entry name" value="Acyl-CoA N-acyltransferases (Nat)"/>
    <property type="match status" value="1"/>
</dbReference>
<dbReference type="RefSeq" id="WP_166273608.1">
    <property type="nucleotide sequence ID" value="NZ_JAAFGS010000002.1"/>
</dbReference>
<comment type="similarity">
    <text evidence="3">Belongs to the acetyltransferase family. RimJ subfamily.</text>
</comment>
<comment type="caution">
    <text evidence="5">The sequence shown here is derived from an EMBL/GenBank/DDBJ whole genome shotgun (WGS) entry which is preliminary data.</text>
</comment>
<name>A0ABX0F5B2_9BACL</name>
<feature type="domain" description="N-acetyltransferase" evidence="4">
    <location>
        <begin position="6"/>
        <end position="171"/>
    </location>
</feature>
<protein>
    <submittedName>
        <fullName evidence="5">GNAT family N-acetyltransferase</fullName>
    </submittedName>
</protein>
<evidence type="ECO:0000313" key="5">
    <source>
        <dbReference type="EMBL" id="NGZ75204.1"/>
    </source>
</evidence>
<organism evidence="5 6">
    <name type="scientific">Saccharibacillus alkalitolerans</name>
    <dbReference type="NCBI Taxonomy" id="2705290"/>
    <lineage>
        <taxon>Bacteria</taxon>
        <taxon>Bacillati</taxon>
        <taxon>Bacillota</taxon>
        <taxon>Bacilli</taxon>
        <taxon>Bacillales</taxon>
        <taxon>Paenibacillaceae</taxon>
        <taxon>Saccharibacillus</taxon>
    </lineage>
</organism>